<dbReference type="GO" id="GO:0005634">
    <property type="term" value="C:nucleus"/>
    <property type="evidence" value="ECO:0007669"/>
    <property type="project" value="UniProtKB-SubCell"/>
</dbReference>
<keyword evidence="6" id="KW-0963">Cytoplasm</keyword>
<evidence type="ECO:0000256" key="1">
    <source>
        <dbReference type="ARBA" id="ARBA00004123"/>
    </source>
</evidence>
<evidence type="ECO:0000256" key="4">
    <source>
        <dbReference type="ARBA" id="ARBA00012950"/>
    </source>
</evidence>
<sequence length="127" mass="14566">MEGFYGSDWPLQAKVKRKEMSSTDARYIFVRELRCGDAYEASTQRICEEGCDQIVGFVHYRFTLEEEIHVLNVYEIQLESQIQGKGLGECLMQLIELIASKNQMNAIVLTVQTSNALAKTFYMRKLG</sequence>
<dbReference type="Gene3D" id="3.40.630.30">
    <property type="match status" value="1"/>
</dbReference>
<dbReference type="OMA" id="RICEEGC"/>
<keyword evidence="9" id="KW-0012">Acyltransferase</keyword>
<comment type="similarity">
    <text evidence="3">Belongs to the acetyltransferase family. NAA40 subfamily.</text>
</comment>
<dbReference type="EC" id="2.3.1.257" evidence="4"/>
<accession>A0A0D3AYH0</accession>
<reference evidence="13" key="2">
    <citation type="submission" date="2015-03" db="UniProtKB">
        <authorList>
            <consortium name="EnsemblPlants"/>
        </authorList>
    </citation>
    <scope>IDENTIFICATION</scope>
</reference>
<dbReference type="GO" id="GO:0005737">
    <property type="term" value="C:cytoplasm"/>
    <property type="evidence" value="ECO:0007669"/>
    <property type="project" value="UniProtKB-SubCell"/>
</dbReference>
<evidence type="ECO:0000256" key="3">
    <source>
        <dbReference type="ARBA" id="ARBA00008870"/>
    </source>
</evidence>
<name>A0A0D3AYH0_BRAOL</name>
<dbReference type="GO" id="GO:1990189">
    <property type="term" value="F:protein N-terminal-serine acetyltransferase activity"/>
    <property type="evidence" value="ECO:0007669"/>
    <property type="project" value="UniProtKB-EC"/>
</dbReference>
<dbReference type="AlphaFoldDB" id="A0A0D3AYH0"/>
<evidence type="ECO:0000256" key="8">
    <source>
        <dbReference type="ARBA" id="ARBA00023242"/>
    </source>
</evidence>
<keyword evidence="14" id="KW-1185">Reference proteome</keyword>
<dbReference type="PANTHER" id="PTHR20531:SF1">
    <property type="entry name" value="N-ALPHA-ACETYLTRANSFERASE 40"/>
    <property type="match status" value="1"/>
</dbReference>
<comment type="catalytic activity">
    <reaction evidence="10">
        <text>N-terminal L-seryl-[histone H2A] + acetyl-CoA = N-terminal N(alpha)-acetyl-L-seryl-[histone H2A] + CoA + H(+)</text>
        <dbReference type="Rhea" id="RHEA:50600"/>
        <dbReference type="Rhea" id="RHEA-COMP:12742"/>
        <dbReference type="Rhea" id="RHEA-COMP:12744"/>
        <dbReference type="ChEBI" id="CHEBI:15378"/>
        <dbReference type="ChEBI" id="CHEBI:57287"/>
        <dbReference type="ChEBI" id="CHEBI:57288"/>
        <dbReference type="ChEBI" id="CHEBI:64738"/>
        <dbReference type="ChEBI" id="CHEBI:83690"/>
        <dbReference type="EC" id="2.3.1.257"/>
    </reaction>
</comment>
<evidence type="ECO:0000256" key="6">
    <source>
        <dbReference type="ARBA" id="ARBA00022490"/>
    </source>
</evidence>
<feature type="domain" description="N-acetyltransferase" evidence="12">
    <location>
        <begin position="1"/>
        <end position="127"/>
    </location>
</feature>
<dbReference type="PANTHER" id="PTHR20531">
    <property type="entry name" value="N-ALPHA-ACETYLTRANSFERASE 40"/>
    <property type="match status" value="1"/>
</dbReference>
<dbReference type="CDD" id="cd04301">
    <property type="entry name" value="NAT_SF"/>
    <property type="match status" value="1"/>
</dbReference>
<dbReference type="GO" id="GO:0010485">
    <property type="term" value="F:histone H4 acetyltransferase activity"/>
    <property type="evidence" value="ECO:0007669"/>
    <property type="project" value="InterPro"/>
</dbReference>
<comment type="catalytic activity">
    <reaction evidence="11">
        <text>N-terminal L-seryl-[histone H4] + acetyl-CoA = N-terminal N(alpha)-acetyl-L-seryl-[histone H4] + CoA + H(+)</text>
        <dbReference type="Rhea" id="RHEA:50596"/>
        <dbReference type="Rhea" id="RHEA-COMP:12740"/>
        <dbReference type="Rhea" id="RHEA-COMP:12743"/>
        <dbReference type="ChEBI" id="CHEBI:15378"/>
        <dbReference type="ChEBI" id="CHEBI:57287"/>
        <dbReference type="ChEBI" id="CHEBI:57288"/>
        <dbReference type="ChEBI" id="CHEBI:64738"/>
        <dbReference type="ChEBI" id="CHEBI:83690"/>
        <dbReference type="EC" id="2.3.1.257"/>
    </reaction>
</comment>
<dbReference type="SUPFAM" id="SSF55729">
    <property type="entry name" value="Acyl-CoA N-acyltransferases (Nat)"/>
    <property type="match status" value="1"/>
</dbReference>
<evidence type="ECO:0000256" key="10">
    <source>
        <dbReference type="ARBA" id="ARBA00047821"/>
    </source>
</evidence>
<evidence type="ECO:0000313" key="14">
    <source>
        <dbReference type="Proteomes" id="UP000032141"/>
    </source>
</evidence>
<dbReference type="Gramene" id="Bo2g165500.1">
    <property type="protein sequence ID" value="Bo2g165500.1"/>
    <property type="gene ID" value="Bo2g165500"/>
</dbReference>
<comment type="subcellular location">
    <subcellularLocation>
        <location evidence="2">Cytoplasm</location>
    </subcellularLocation>
    <subcellularLocation>
        <location evidence="1">Nucleus</location>
    </subcellularLocation>
</comment>
<dbReference type="eggNOG" id="KOG2488">
    <property type="taxonomic scope" value="Eukaryota"/>
</dbReference>
<reference evidence="13 14" key="1">
    <citation type="journal article" date="2014" name="Genome Biol.">
        <title>Transcriptome and methylome profiling reveals relics of genome dominance in the mesopolyploid Brassica oleracea.</title>
        <authorList>
            <person name="Parkin I.A."/>
            <person name="Koh C."/>
            <person name="Tang H."/>
            <person name="Robinson S.J."/>
            <person name="Kagale S."/>
            <person name="Clarke W.E."/>
            <person name="Town C.D."/>
            <person name="Nixon J."/>
            <person name="Krishnakumar V."/>
            <person name="Bidwell S.L."/>
            <person name="Denoeud F."/>
            <person name="Belcram H."/>
            <person name="Links M.G."/>
            <person name="Just J."/>
            <person name="Clarke C."/>
            <person name="Bender T."/>
            <person name="Huebert T."/>
            <person name="Mason A.S."/>
            <person name="Pires J.C."/>
            <person name="Barker G."/>
            <person name="Moore J."/>
            <person name="Walley P.G."/>
            <person name="Manoli S."/>
            <person name="Batley J."/>
            <person name="Edwards D."/>
            <person name="Nelson M.N."/>
            <person name="Wang X."/>
            <person name="Paterson A.H."/>
            <person name="King G."/>
            <person name="Bancroft I."/>
            <person name="Chalhoub B."/>
            <person name="Sharpe A.G."/>
        </authorList>
    </citation>
    <scope>NUCLEOTIDE SEQUENCE</scope>
    <source>
        <strain evidence="13 14">cv. TO1000</strain>
    </source>
</reference>
<evidence type="ECO:0000256" key="9">
    <source>
        <dbReference type="ARBA" id="ARBA00023315"/>
    </source>
</evidence>
<protein>
    <recommendedName>
        <fullName evidence="5">N-alpha-acetyltransferase 40</fullName>
        <ecNumber evidence="4">2.3.1.257</ecNumber>
    </recommendedName>
</protein>
<evidence type="ECO:0000256" key="7">
    <source>
        <dbReference type="ARBA" id="ARBA00022679"/>
    </source>
</evidence>
<dbReference type="InterPro" id="IPR039949">
    <property type="entry name" value="NAA40"/>
</dbReference>
<evidence type="ECO:0000256" key="11">
    <source>
        <dbReference type="ARBA" id="ARBA00049524"/>
    </source>
</evidence>
<dbReference type="GO" id="GO:0043998">
    <property type="term" value="F:histone H2A acetyltransferase activity"/>
    <property type="evidence" value="ECO:0007669"/>
    <property type="project" value="InterPro"/>
</dbReference>
<organism evidence="13 14">
    <name type="scientific">Brassica oleracea var. oleracea</name>
    <dbReference type="NCBI Taxonomy" id="109376"/>
    <lineage>
        <taxon>Eukaryota</taxon>
        <taxon>Viridiplantae</taxon>
        <taxon>Streptophyta</taxon>
        <taxon>Embryophyta</taxon>
        <taxon>Tracheophyta</taxon>
        <taxon>Spermatophyta</taxon>
        <taxon>Magnoliopsida</taxon>
        <taxon>eudicotyledons</taxon>
        <taxon>Gunneridae</taxon>
        <taxon>Pentapetalae</taxon>
        <taxon>rosids</taxon>
        <taxon>malvids</taxon>
        <taxon>Brassicales</taxon>
        <taxon>Brassicaceae</taxon>
        <taxon>Brassiceae</taxon>
        <taxon>Brassica</taxon>
    </lineage>
</organism>
<dbReference type="HOGENOM" id="CLU_051699_3_1_1"/>
<dbReference type="PROSITE" id="PS51186">
    <property type="entry name" value="GNAT"/>
    <property type="match status" value="1"/>
</dbReference>
<dbReference type="STRING" id="109376.A0A0D3AYH0"/>
<dbReference type="EnsemblPlants" id="Bo2g165500.1">
    <property type="protein sequence ID" value="Bo2g165500.1"/>
    <property type="gene ID" value="Bo2g165500"/>
</dbReference>
<keyword evidence="7" id="KW-0808">Transferase</keyword>
<dbReference type="Proteomes" id="UP000032141">
    <property type="component" value="Chromosome C2"/>
</dbReference>
<proteinExistence type="inferred from homology"/>
<evidence type="ECO:0000259" key="12">
    <source>
        <dbReference type="PROSITE" id="PS51186"/>
    </source>
</evidence>
<evidence type="ECO:0000256" key="5">
    <source>
        <dbReference type="ARBA" id="ARBA00015043"/>
    </source>
</evidence>
<evidence type="ECO:0000313" key="13">
    <source>
        <dbReference type="EnsemblPlants" id="Bo2g165500.1"/>
    </source>
</evidence>
<evidence type="ECO:0000256" key="2">
    <source>
        <dbReference type="ARBA" id="ARBA00004496"/>
    </source>
</evidence>
<keyword evidence="8" id="KW-0539">Nucleus</keyword>
<dbReference type="InterPro" id="IPR016181">
    <property type="entry name" value="Acyl_CoA_acyltransferase"/>
</dbReference>
<dbReference type="Pfam" id="PF00583">
    <property type="entry name" value="Acetyltransf_1"/>
    <property type="match status" value="1"/>
</dbReference>
<dbReference type="InterPro" id="IPR000182">
    <property type="entry name" value="GNAT_dom"/>
</dbReference>